<reference evidence="2 3" key="1">
    <citation type="journal article" date="2019" name="Int. J. Syst. Evol. Microbiol.">
        <title>The Global Catalogue of Microorganisms (GCM) 10K type strain sequencing project: providing services to taxonomists for standard genome sequencing and annotation.</title>
        <authorList>
            <consortium name="The Broad Institute Genomics Platform"/>
            <consortium name="The Broad Institute Genome Sequencing Center for Infectious Disease"/>
            <person name="Wu L."/>
            <person name="Ma J."/>
        </authorList>
    </citation>
    <scope>NUCLEOTIDE SEQUENCE [LARGE SCALE GENOMIC DNA]</scope>
    <source>
        <strain evidence="2 3">JCM 13929</strain>
    </source>
</reference>
<dbReference type="InterPro" id="IPR013381">
    <property type="entry name" value="CRISPR-assoc_prot_Cse1"/>
</dbReference>
<evidence type="ECO:0000256" key="1">
    <source>
        <dbReference type="SAM" id="MobiDB-lite"/>
    </source>
</evidence>
<name>A0ABN2ET55_9ACTN</name>
<evidence type="ECO:0000313" key="2">
    <source>
        <dbReference type="EMBL" id="GAA1613338.1"/>
    </source>
</evidence>
<dbReference type="Proteomes" id="UP001500064">
    <property type="component" value="Unassembled WGS sequence"/>
</dbReference>
<dbReference type="RefSeq" id="WP_346101370.1">
    <property type="nucleotide sequence ID" value="NZ_BAAAMU010000003.1"/>
</dbReference>
<dbReference type="NCBIfam" id="TIGR02547">
    <property type="entry name" value="casA_cse1"/>
    <property type="match status" value="1"/>
</dbReference>
<feature type="compositionally biased region" description="Basic and acidic residues" evidence="1">
    <location>
        <begin position="19"/>
        <end position="41"/>
    </location>
</feature>
<evidence type="ECO:0000313" key="3">
    <source>
        <dbReference type="Proteomes" id="UP001500064"/>
    </source>
</evidence>
<accession>A0ABN2ET55</accession>
<sequence length="610" mass="66240">MTDGTPRPAKPTSRYRAGARNDPEARAAHNEQTREWRRQQSDAEFPSAARQRVLTAVREGQKLTDAARAVNITTNGVWGRARWDAEFSDALEEALAANCPGGARCGTDGGYKDGGRCRRCRGAHRNPGGARPAKPPAAAPPGFDLVNEPWIDAYTLDGHKPVTVSLREALTGGHRLRDLSYQDGTVTVAVQRFLVAVAHDALAAPADDRRRWAALWKDGQLPADQLGAWLDDHASAFDLFSPDRPFAQVPNLHVPAEPRPISYLTAYAPQGSGAGWFFQPPTELTPAQAASWLLHCHAYDAGGIRTKAGGGREAGTPAGPLGYATQIRIVGLSLAHTLLLALIPELGNGRTWWNRVQEPGRRKGETPQAMADLLCWPSRGIRLFRDPDGMVRRAHITTADDRPADAADPYAGQAWTDQEETLQAPSPSMLAPIFAKDPVPVVAALGERVTRRLVAPAEPIRVELAGIRYDKWRATIQDAGVWRSAMTTAAHLTSGALAGQGAAAAVEDAQTALNLLRWAVRENIKNMSSARAERARIHADQEIRMAWMRVGPELARVLGPGVPREPWREQLHGMGDDVGKALGRQWRALDLRASAMIESAGNLLREKLPA</sequence>
<organism evidence="2 3">
    <name type="scientific">Nonomuraea maheshkhaliensis</name>
    <dbReference type="NCBI Taxonomy" id="419590"/>
    <lineage>
        <taxon>Bacteria</taxon>
        <taxon>Bacillati</taxon>
        <taxon>Actinomycetota</taxon>
        <taxon>Actinomycetes</taxon>
        <taxon>Streptosporangiales</taxon>
        <taxon>Streptosporangiaceae</taxon>
        <taxon>Nonomuraea</taxon>
    </lineage>
</organism>
<dbReference type="Pfam" id="PF09481">
    <property type="entry name" value="CRISPR_Cse1"/>
    <property type="match status" value="1"/>
</dbReference>
<feature type="region of interest" description="Disordered" evidence="1">
    <location>
        <begin position="1"/>
        <end position="47"/>
    </location>
</feature>
<protein>
    <recommendedName>
        <fullName evidence="4">Type I-E CRISPR-associated protein Cse1/CasA</fullName>
    </recommendedName>
</protein>
<keyword evidence="3" id="KW-1185">Reference proteome</keyword>
<gene>
    <name evidence="2" type="ORF">GCM10009733_006790</name>
</gene>
<dbReference type="EMBL" id="BAAAMU010000003">
    <property type="protein sequence ID" value="GAA1613338.1"/>
    <property type="molecule type" value="Genomic_DNA"/>
</dbReference>
<comment type="caution">
    <text evidence="2">The sequence shown here is derived from an EMBL/GenBank/DDBJ whole genome shotgun (WGS) entry which is preliminary data.</text>
</comment>
<evidence type="ECO:0008006" key="4">
    <source>
        <dbReference type="Google" id="ProtNLM"/>
    </source>
</evidence>
<proteinExistence type="predicted"/>